<dbReference type="PROSITE" id="PS50110">
    <property type="entry name" value="RESPONSE_REGULATORY"/>
    <property type="match status" value="2"/>
</dbReference>
<dbReference type="Proteomes" id="UP000650511">
    <property type="component" value="Unassembled WGS sequence"/>
</dbReference>
<dbReference type="PANTHER" id="PTHR44591">
    <property type="entry name" value="STRESS RESPONSE REGULATOR PROTEIN 1"/>
    <property type="match status" value="1"/>
</dbReference>
<dbReference type="GO" id="GO:0000160">
    <property type="term" value="P:phosphorelay signal transduction system"/>
    <property type="evidence" value="ECO:0007669"/>
    <property type="project" value="InterPro"/>
</dbReference>
<evidence type="ECO:0000256" key="1">
    <source>
        <dbReference type="ARBA" id="ARBA00022553"/>
    </source>
</evidence>
<dbReference type="EMBL" id="BMHA01000006">
    <property type="protein sequence ID" value="GGI06184.1"/>
    <property type="molecule type" value="Genomic_DNA"/>
</dbReference>
<comment type="caution">
    <text evidence="5">The sequence shown here is derived from an EMBL/GenBank/DDBJ whole genome shotgun (WGS) entry which is preliminary data.</text>
</comment>
<dbReference type="RefSeq" id="WP_130650641.1">
    <property type="nucleotide sequence ID" value="NZ_BMHA01000006.1"/>
</dbReference>
<reference evidence="5" key="2">
    <citation type="submission" date="2020-09" db="EMBL/GenBank/DDBJ databases">
        <authorList>
            <person name="Sun Q."/>
            <person name="Zhou Y."/>
        </authorList>
    </citation>
    <scope>NUCLEOTIDE SEQUENCE</scope>
    <source>
        <strain evidence="5">CGMCC 1.14988</strain>
    </source>
</reference>
<dbReference type="SMART" id="SM00448">
    <property type="entry name" value="REC"/>
    <property type="match status" value="2"/>
</dbReference>
<dbReference type="InterPro" id="IPR011006">
    <property type="entry name" value="CheY-like_superfamily"/>
</dbReference>
<dbReference type="InterPro" id="IPR050595">
    <property type="entry name" value="Bact_response_regulator"/>
</dbReference>
<evidence type="ECO:0000313" key="5">
    <source>
        <dbReference type="EMBL" id="GGI06184.1"/>
    </source>
</evidence>
<accession>A0A8J3EUM4</accession>
<feature type="modified residue" description="4-aspartylphosphate" evidence="2">
    <location>
        <position position="49"/>
    </location>
</feature>
<evidence type="ECO:0000313" key="6">
    <source>
        <dbReference type="Proteomes" id="UP000650511"/>
    </source>
</evidence>
<feature type="compositionally biased region" description="Low complexity" evidence="3">
    <location>
        <begin position="117"/>
        <end position="137"/>
    </location>
</feature>
<dbReference type="PANTHER" id="PTHR44591:SF3">
    <property type="entry name" value="RESPONSE REGULATORY DOMAIN-CONTAINING PROTEIN"/>
    <property type="match status" value="1"/>
</dbReference>
<dbReference type="Gene3D" id="3.40.50.2300">
    <property type="match status" value="2"/>
</dbReference>
<name>A0A8J3EUM4_9ACTN</name>
<sequence>MRLLLVEDDLDLAALLRLVLGQAGFEVSLTDRVEGVVGHARAVEAVVTDGALLDGTADDVLAALAADPVTCSLPVVVCSVRPDAVVHPQVVGRLRKPLDAVHLGVQLRELLADPAGADAPTPATWSTAAAAPDPADATDVHDRPAAPDPPAAPVASASPETAAAPEAVCLRQRGLQELEVRARMIGDAGAAVLCGDLDDQLREQARVAAHRSIGLAGALGELDLAAPGRRAEQLLLEPRALRIADAVLLCQVAAELEDGARSRVETAPERDARGQRAVAGGRVAIVDDDDVLVALVRRRLELAGLEVLAYGHGGEALRELRTGDPMPDVLLLDIDLPGLNGLAVLEGLAAAGALIQLRVVLATVHDNDAELARARAVAADLDHLPKPYDLDRLLELVAARSRS</sequence>
<protein>
    <recommendedName>
        <fullName evidence="4">Response regulatory domain-containing protein</fullName>
    </recommendedName>
</protein>
<keyword evidence="6" id="KW-1185">Reference proteome</keyword>
<dbReference type="Pfam" id="PF00072">
    <property type="entry name" value="Response_reg"/>
    <property type="match status" value="1"/>
</dbReference>
<organism evidence="5 6">
    <name type="scientific">Egicoccus halophilus</name>
    <dbReference type="NCBI Taxonomy" id="1670830"/>
    <lineage>
        <taxon>Bacteria</taxon>
        <taxon>Bacillati</taxon>
        <taxon>Actinomycetota</taxon>
        <taxon>Nitriliruptoria</taxon>
        <taxon>Egicoccales</taxon>
        <taxon>Egicoccaceae</taxon>
        <taxon>Egicoccus</taxon>
    </lineage>
</organism>
<evidence type="ECO:0000256" key="3">
    <source>
        <dbReference type="SAM" id="MobiDB-lite"/>
    </source>
</evidence>
<feature type="domain" description="Response regulatory" evidence="4">
    <location>
        <begin position="2"/>
        <end position="111"/>
    </location>
</feature>
<evidence type="ECO:0000256" key="2">
    <source>
        <dbReference type="PROSITE-ProRule" id="PRU00169"/>
    </source>
</evidence>
<feature type="domain" description="Response regulatory" evidence="4">
    <location>
        <begin position="282"/>
        <end position="401"/>
    </location>
</feature>
<dbReference type="InterPro" id="IPR001789">
    <property type="entry name" value="Sig_transdc_resp-reg_receiver"/>
</dbReference>
<proteinExistence type="predicted"/>
<feature type="region of interest" description="Disordered" evidence="3">
    <location>
        <begin position="117"/>
        <end position="160"/>
    </location>
</feature>
<dbReference type="SUPFAM" id="SSF52172">
    <property type="entry name" value="CheY-like"/>
    <property type="match status" value="2"/>
</dbReference>
<dbReference type="CDD" id="cd00156">
    <property type="entry name" value="REC"/>
    <property type="match status" value="1"/>
</dbReference>
<reference evidence="5" key="1">
    <citation type="journal article" date="2014" name="Int. J. Syst. Evol. Microbiol.">
        <title>Complete genome sequence of Corynebacterium casei LMG S-19264T (=DSM 44701T), isolated from a smear-ripened cheese.</title>
        <authorList>
            <consortium name="US DOE Joint Genome Institute (JGI-PGF)"/>
            <person name="Walter F."/>
            <person name="Albersmeier A."/>
            <person name="Kalinowski J."/>
            <person name="Ruckert C."/>
        </authorList>
    </citation>
    <scope>NUCLEOTIDE SEQUENCE</scope>
    <source>
        <strain evidence="5">CGMCC 1.14988</strain>
    </source>
</reference>
<evidence type="ECO:0000259" key="4">
    <source>
        <dbReference type="PROSITE" id="PS50110"/>
    </source>
</evidence>
<gene>
    <name evidence="5" type="ORF">GCM10011354_17820</name>
</gene>
<feature type="modified residue" description="4-aspartylphosphate" evidence="2">
    <location>
        <position position="333"/>
    </location>
</feature>
<keyword evidence="1 2" id="KW-0597">Phosphoprotein</keyword>
<dbReference type="AlphaFoldDB" id="A0A8J3EUM4"/>